<feature type="domain" description="C2H2-type" evidence="6">
    <location>
        <begin position="23"/>
        <end position="53"/>
    </location>
</feature>
<keyword evidence="3 5" id="KW-0863">Zinc-finger</keyword>
<keyword evidence="8" id="KW-1185">Reference proteome</keyword>
<evidence type="ECO:0000256" key="3">
    <source>
        <dbReference type="ARBA" id="ARBA00022771"/>
    </source>
</evidence>
<dbReference type="PANTHER" id="PTHR23235:SF120">
    <property type="entry name" value="KRUPPEL-LIKE FACTOR 15"/>
    <property type="match status" value="1"/>
</dbReference>
<sequence length="60" mass="7020">VSSFNWDKNLAIHMRTHLVEKSFKCDACKRSFNQKSNLAIHMKTHSCHTHENSHWGKAIQ</sequence>
<keyword evidence="4" id="KW-0862">Zinc</keyword>
<keyword evidence="1" id="KW-0479">Metal-binding</keyword>
<evidence type="ECO:0000256" key="4">
    <source>
        <dbReference type="ARBA" id="ARBA00022833"/>
    </source>
</evidence>
<dbReference type="Pfam" id="PF00096">
    <property type="entry name" value="zf-C2H2"/>
    <property type="match status" value="1"/>
</dbReference>
<comment type="caution">
    <text evidence="7">The sequence shown here is derived from an EMBL/GenBank/DDBJ whole genome shotgun (WGS) entry which is preliminary data.</text>
</comment>
<gene>
    <name evidence="7" type="ORF">QYM36_019230</name>
</gene>
<dbReference type="GO" id="GO:0008270">
    <property type="term" value="F:zinc ion binding"/>
    <property type="evidence" value="ECO:0007669"/>
    <property type="project" value="UniProtKB-KW"/>
</dbReference>
<dbReference type="Gene3D" id="3.30.160.60">
    <property type="entry name" value="Classic Zinc Finger"/>
    <property type="match status" value="1"/>
</dbReference>
<evidence type="ECO:0000313" key="8">
    <source>
        <dbReference type="Proteomes" id="UP001187531"/>
    </source>
</evidence>
<protein>
    <recommendedName>
        <fullName evidence="6">C2H2-type domain-containing protein</fullName>
    </recommendedName>
</protein>
<evidence type="ECO:0000313" key="7">
    <source>
        <dbReference type="EMBL" id="KAK2702156.1"/>
    </source>
</evidence>
<dbReference type="EMBL" id="JAVRJZ010000758">
    <property type="protein sequence ID" value="KAK2702156.1"/>
    <property type="molecule type" value="Genomic_DNA"/>
</dbReference>
<dbReference type="GO" id="GO:0000978">
    <property type="term" value="F:RNA polymerase II cis-regulatory region sequence-specific DNA binding"/>
    <property type="evidence" value="ECO:0007669"/>
    <property type="project" value="TreeGrafter"/>
</dbReference>
<organism evidence="7 8">
    <name type="scientific">Artemia franciscana</name>
    <name type="common">Brine shrimp</name>
    <name type="synonym">Artemia sanfranciscana</name>
    <dbReference type="NCBI Taxonomy" id="6661"/>
    <lineage>
        <taxon>Eukaryota</taxon>
        <taxon>Metazoa</taxon>
        <taxon>Ecdysozoa</taxon>
        <taxon>Arthropoda</taxon>
        <taxon>Crustacea</taxon>
        <taxon>Branchiopoda</taxon>
        <taxon>Anostraca</taxon>
        <taxon>Artemiidae</taxon>
        <taxon>Artemia</taxon>
    </lineage>
</organism>
<evidence type="ECO:0000256" key="1">
    <source>
        <dbReference type="ARBA" id="ARBA00022723"/>
    </source>
</evidence>
<dbReference type="InterPro" id="IPR013087">
    <property type="entry name" value="Znf_C2H2_type"/>
</dbReference>
<dbReference type="PROSITE" id="PS00028">
    <property type="entry name" value="ZINC_FINGER_C2H2_1"/>
    <property type="match status" value="1"/>
</dbReference>
<name>A0AA88H7K9_ARTSF</name>
<dbReference type="PANTHER" id="PTHR23235">
    <property type="entry name" value="KRUEPPEL-LIKE TRANSCRIPTION FACTOR"/>
    <property type="match status" value="1"/>
</dbReference>
<dbReference type="SMART" id="SM00355">
    <property type="entry name" value="ZnF_C2H2"/>
    <property type="match status" value="1"/>
</dbReference>
<dbReference type="SUPFAM" id="SSF57667">
    <property type="entry name" value="beta-beta-alpha zinc fingers"/>
    <property type="match status" value="1"/>
</dbReference>
<dbReference type="PROSITE" id="PS50157">
    <property type="entry name" value="ZINC_FINGER_C2H2_2"/>
    <property type="match status" value="1"/>
</dbReference>
<dbReference type="GO" id="GO:0000981">
    <property type="term" value="F:DNA-binding transcription factor activity, RNA polymerase II-specific"/>
    <property type="evidence" value="ECO:0007669"/>
    <property type="project" value="TreeGrafter"/>
</dbReference>
<evidence type="ECO:0000259" key="6">
    <source>
        <dbReference type="PROSITE" id="PS50157"/>
    </source>
</evidence>
<keyword evidence="2" id="KW-0677">Repeat</keyword>
<evidence type="ECO:0000256" key="2">
    <source>
        <dbReference type="ARBA" id="ARBA00022737"/>
    </source>
</evidence>
<evidence type="ECO:0000256" key="5">
    <source>
        <dbReference type="PROSITE-ProRule" id="PRU00042"/>
    </source>
</evidence>
<dbReference type="AlphaFoldDB" id="A0AA88H7K9"/>
<dbReference type="FunFam" id="3.30.160.60:FF:000624">
    <property type="entry name" value="zinc finger protein 697"/>
    <property type="match status" value="1"/>
</dbReference>
<reference evidence="7" key="1">
    <citation type="submission" date="2023-07" db="EMBL/GenBank/DDBJ databases">
        <title>Chromosome-level genome assembly of Artemia franciscana.</title>
        <authorList>
            <person name="Jo E."/>
        </authorList>
    </citation>
    <scope>NUCLEOTIDE SEQUENCE</scope>
    <source>
        <tissue evidence="7">Whole body</tissue>
    </source>
</reference>
<accession>A0AA88H7K9</accession>
<dbReference type="Proteomes" id="UP001187531">
    <property type="component" value="Unassembled WGS sequence"/>
</dbReference>
<feature type="non-terminal residue" evidence="7">
    <location>
        <position position="1"/>
    </location>
</feature>
<feature type="non-terminal residue" evidence="7">
    <location>
        <position position="60"/>
    </location>
</feature>
<proteinExistence type="predicted"/>
<dbReference type="InterPro" id="IPR036236">
    <property type="entry name" value="Znf_C2H2_sf"/>
</dbReference>